<reference evidence="1 2" key="1">
    <citation type="submission" date="2024-02" db="EMBL/GenBank/DDBJ databases">
        <authorList>
            <person name="Chen Y."/>
            <person name="Shah S."/>
            <person name="Dougan E. K."/>
            <person name="Thang M."/>
            <person name="Chan C."/>
        </authorList>
    </citation>
    <scope>NUCLEOTIDE SEQUENCE [LARGE SCALE GENOMIC DNA]</scope>
</reference>
<evidence type="ECO:0000313" key="2">
    <source>
        <dbReference type="Proteomes" id="UP001642464"/>
    </source>
</evidence>
<comment type="caution">
    <text evidence="1">The sequence shown here is derived from an EMBL/GenBank/DDBJ whole genome shotgun (WGS) entry which is preliminary data.</text>
</comment>
<proteinExistence type="predicted"/>
<dbReference type="Proteomes" id="UP001642464">
    <property type="component" value="Unassembled WGS sequence"/>
</dbReference>
<sequence length="354" mass="40172">MPSSESLPRKRLKSEGPGPLWKLGGENAALALQRCVSAEDAEALKVLRSADVNSATAQEAIQVLESRHGRGFWQKGMELCTDGEFMERLLAWGRTFALKMVDKPWRAHVYKHYKLQVAYIQEYFSARAAVVKAELHELKELAAINEQSDQKLETDKDEHTIPWQRFFGHIKRNKHVRIVDLAGGPGCCAAGACQFFNEWFDETNQCSIHATVLDPVEEWAWCSEKLGFNFKLCSSLSDMLLDDSTFTADVVLVGWAMNFASKLFWKRLHVAFGQRGVLANCNRYALIMVMDRGMDQLRFKDHRQRVLQRPQVIQRDHGMNVTYSFLIGEEEAESTSSDQSPLKLSPSCRLVQAA</sequence>
<dbReference type="EMBL" id="CAXAMM010040385">
    <property type="protein sequence ID" value="CAK9092872.1"/>
    <property type="molecule type" value="Genomic_DNA"/>
</dbReference>
<accession>A0ABP0R173</accession>
<organism evidence="1 2">
    <name type="scientific">Durusdinium trenchii</name>
    <dbReference type="NCBI Taxonomy" id="1381693"/>
    <lineage>
        <taxon>Eukaryota</taxon>
        <taxon>Sar</taxon>
        <taxon>Alveolata</taxon>
        <taxon>Dinophyceae</taxon>
        <taxon>Suessiales</taxon>
        <taxon>Symbiodiniaceae</taxon>
        <taxon>Durusdinium</taxon>
    </lineage>
</organism>
<name>A0ABP0R173_9DINO</name>
<evidence type="ECO:0000313" key="1">
    <source>
        <dbReference type="EMBL" id="CAK9092872.1"/>
    </source>
</evidence>
<keyword evidence="2" id="KW-1185">Reference proteome</keyword>
<gene>
    <name evidence="1" type="ORF">SCF082_LOCUS43696</name>
</gene>
<protein>
    <submittedName>
        <fullName evidence="1">Ankyrin-1</fullName>
    </submittedName>
</protein>